<dbReference type="InterPro" id="IPR021732">
    <property type="entry name" value="DUF3301"/>
</dbReference>
<gene>
    <name evidence="1" type="ORF">SAJA_10350</name>
</gene>
<dbReference type="InParanoid" id="A0A423PMQ8"/>
<comment type="caution">
    <text evidence="1">The sequence shown here is derived from an EMBL/GenBank/DDBJ whole genome shotgun (WGS) entry which is preliminary data.</text>
</comment>
<organism evidence="1 2">
    <name type="scientific">Salinisphaera japonica YTM-1</name>
    <dbReference type="NCBI Taxonomy" id="1209778"/>
    <lineage>
        <taxon>Bacteria</taxon>
        <taxon>Pseudomonadati</taxon>
        <taxon>Pseudomonadota</taxon>
        <taxon>Gammaproteobacteria</taxon>
        <taxon>Salinisphaerales</taxon>
        <taxon>Salinisphaeraceae</taxon>
        <taxon>Salinisphaera</taxon>
    </lineage>
</organism>
<name>A0A423PMQ8_9GAMM</name>
<accession>A0A423PMQ8</accession>
<dbReference type="OrthoDB" id="5959530at2"/>
<dbReference type="Pfam" id="PF11743">
    <property type="entry name" value="DUF3301"/>
    <property type="match status" value="1"/>
</dbReference>
<protein>
    <recommendedName>
        <fullName evidence="3">DUF3301 domain-containing protein</fullName>
    </recommendedName>
</protein>
<evidence type="ECO:0008006" key="3">
    <source>
        <dbReference type="Google" id="ProtNLM"/>
    </source>
</evidence>
<evidence type="ECO:0000313" key="2">
    <source>
        <dbReference type="Proteomes" id="UP000285310"/>
    </source>
</evidence>
<evidence type="ECO:0000313" key="1">
    <source>
        <dbReference type="EMBL" id="ROO26867.1"/>
    </source>
</evidence>
<dbReference type="EMBL" id="AYKG01000032">
    <property type="protein sequence ID" value="ROO26867.1"/>
    <property type="molecule type" value="Genomic_DNA"/>
</dbReference>
<dbReference type="Proteomes" id="UP000285310">
    <property type="component" value="Unassembled WGS sequence"/>
</dbReference>
<dbReference type="AlphaFoldDB" id="A0A423PMQ8"/>
<sequence>MLELAPWLIGLALVALVWWSAMGAKARARAAARAACEDAEMLFIDELALKRLHLTRDAHGKRRLARRYGFEFYQRGDRRYTGTIEMHGQRVARVHMGPRPVE</sequence>
<reference evidence="1 2" key="1">
    <citation type="submission" date="2013-10" db="EMBL/GenBank/DDBJ databases">
        <title>Salinisphaera japonica YTM-1 Genome Sequencing.</title>
        <authorList>
            <person name="Lai Q."/>
            <person name="Li C."/>
            <person name="Shao Z."/>
        </authorList>
    </citation>
    <scope>NUCLEOTIDE SEQUENCE [LARGE SCALE GENOMIC DNA]</scope>
    <source>
        <strain evidence="1 2">YTM-1</strain>
    </source>
</reference>
<dbReference type="RefSeq" id="WP_123658558.1">
    <property type="nucleotide sequence ID" value="NZ_AYKG01000032.1"/>
</dbReference>
<keyword evidence="2" id="KW-1185">Reference proteome</keyword>
<proteinExistence type="predicted"/>